<feature type="compositionally biased region" description="Low complexity" evidence="9">
    <location>
        <begin position="496"/>
        <end position="507"/>
    </location>
</feature>
<dbReference type="EMBL" id="BLQM01000153">
    <property type="protein sequence ID" value="GMH69989.1"/>
    <property type="molecule type" value="Genomic_DNA"/>
</dbReference>
<evidence type="ECO:0000256" key="4">
    <source>
        <dbReference type="ARBA" id="ARBA00022737"/>
    </source>
</evidence>
<dbReference type="PANTHER" id="PTHR13831">
    <property type="entry name" value="MEMBER OF THE HIR1 FAMILY OF WD-REPEAT PROTEINS"/>
    <property type="match status" value="1"/>
</dbReference>
<evidence type="ECO:0000256" key="5">
    <source>
        <dbReference type="ARBA" id="ARBA00022853"/>
    </source>
</evidence>
<dbReference type="InterPro" id="IPR055410">
    <property type="entry name" value="Beta-prop_CAF1B_HIR1"/>
</dbReference>
<evidence type="ECO:0000256" key="3">
    <source>
        <dbReference type="ARBA" id="ARBA00022574"/>
    </source>
</evidence>
<dbReference type="Proteomes" id="UP001162640">
    <property type="component" value="Unassembled WGS sequence"/>
</dbReference>
<dbReference type="InterPro" id="IPR001680">
    <property type="entry name" value="WD40_rpt"/>
</dbReference>
<proteinExistence type="inferred from homology"/>
<dbReference type="GO" id="GO:0005634">
    <property type="term" value="C:nucleus"/>
    <property type="evidence" value="ECO:0007669"/>
    <property type="project" value="UniProtKB-SubCell"/>
</dbReference>
<protein>
    <recommendedName>
        <fullName evidence="8">Protein HIRA</fullName>
    </recommendedName>
</protein>
<reference evidence="12" key="1">
    <citation type="journal article" date="2023" name="Commun. Biol.">
        <title>Genome analysis of Parmales, the sister group of diatoms, reveals the evolutionary specialization of diatoms from phago-mixotrophs to photoautotrophs.</title>
        <authorList>
            <person name="Ban H."/>
            <person name="Sato S."/>
            <person name="Yoshikawa S."/>
            <person name="Yamada K."/>
            <person name="Nakamura Y."/>
            <person name="Ichinomiya M."/>
            <person name="Sato N."/>
            <person name="Blanc-Mathieu R."/>
            <person name="Endo H."/>
            <person name="Kuwata A."/>
            <person name="Ogata H."/>
        </authorList>
    </citation>
    <scope>NUCLEOTIDE SEQUENCE [LARGE SCALE GENOMIC DNA]</scope>
</reference>
<evidence type="ECO:0000256" key="7">
    <source>
        <dbReference type="PROSITE-ProRule" id="PRU00221"/>
    </source>
</evidence>
<dbReference type="GO" id="GO:0000785">
    <property type="term" value="C:chromatin"/>
    <property type="evidence" value="ECO:0007669"/>
    <property type="project" value="TreeGrafter"/>
</dbReference>
<feature type="compositionally biased region" description="Polar residues" evidence="9">
    <location>
        <begin position="59"/>
        <end position="68"/>
    </location>
</feature>
<dbReference type="InterPro" id="IPR036322">
    <property type="entry name" value="WD40_repeat_dom_sf"/>
</dbReference>
<dbReference type="GO" id="GO:0031491">
    <property type="term" value="F:nucleosome binding"/>
    <property type="evidence" value="ECO:0007669"/>
    <property type="project" value="TreeGrafter"/>
</dbReference>
<feature type="compositionally biased region" description="Pro residues" evidence="9">
    <location>
        <begin position="575"/>
        <end position="586"/>
    </location>
</feature>
<comment type="function">
    <text evidence="8">Required for replication-independent chromatin assembly and for the periodic repression of histone gene transcription during the cell cycle.</text>
</comment>
<evidence type="ECO:0000313" key="11">
    <source>
        <dbReference type="EMBL" id="GMH69989.1"/>
    </source>
</evidence>
<dbReference type="SUPFAM" id="SSF50978">
    <property type="entry name" value="WD40 repeat-like"/>
    <property type="match status" value="1"/>
</dbReference>
<keyword evidence="8" id="KW-0678">Repressor</keyword>
<feature type="compositionally biased region" description="Low complexity" evidence="9">
    <location>
        <begin position="564"/>
        <end position="574"/>
    </location>
</feature>
<feature type="repeat" description="WD" evidence="7">
    <location>
        <begin position="17"/>
        <end position="52"/>
    </location>
</feature>
<dbReference type="Pfam" id="PF24105">
    <property type="entry name" value="Beta-prop_CAF1B_HIR1"/>
    <property type="match status" value="1"/>
</dbReference>
<comment type="caution">
    <text evidence="11">The sequence shown here is derived from an EMBL/GenBank/DDBJ whole genome shotgun (WGS) entry which is preliminary data.</text>
</comment>
<dbReference type="PROSITE" id="PS50082">
    <property type="entry name" value="WD_REPEATS_2"/>
    <property type="match status" value="2"/>
</dbReference>
<evidence type="ECO:0000256" key="1">
    <source>
        <dbReference type="ARBA" id="ARBA00004123"/>
    </source>
</evidence>
<comment type="similarity">
    <text evidence="2 8">Belongs to the WD repeat HIR1 family.</text>
</comment>
<dbReference type="Gene3D" id="2.130.10.10">
    <property type="entry name" value="YVTN repeat-like/Quinoprotein amine dehydrogenase"/>
    <property type="match status" value="2"/>
</dbReference>
<dbReference type="GO" id="GO:0006351">
    <property type="term" value="P:DNA-templated transcription"/>
    <property type="evidence" value="ECO:0007669"/>
    <property type="project" value="InterPro"/>
</dbReference>
<keyword evidence="8" id="KW-0804">Transcription</keyword>
<evidence type="ECO:0000256" key="6">
    <source>
        <dbReference type="ARBA" id="ARBA00023242"/>
    </source>
</evidence>
<gene>
    <name evidence="11" type="ORF">TL16_g05296</name>
</gene>
<feature type="compositionally biased region" description="Pro residues" evidence="9">
    <location>
        <begin position="552"/>
        <end position="563"/>
    </location>
</feature>
<dbReference type="SMART" id="SM00320">
    <property type="entry name" value="WD40"/>
    <property type="match status" value="6"/>
</dbReference>
<comment type="subcellular location">
    <subcellularLocation>
        <location evidence="1 8">Nucleus</location>
    </subcellularLocation>
</comment>
<dbReference type="GO" id="GO:0006338">
    <property type="term" value="P:chromatin remodeling"/>
    <property type="evidence" value="ECO:0007669"/>
    <property type="project" value="TreeGrafter"/>
</dbReference>
<accession>A0A9W7ADI4</accession>
<evidence type="ECO:0000256" key="8">
    <source>
        <dbReference type="RuleBase" id="RU364014"/>
    </source>
</evidence>
<feature type="compositionally biased region" description="Pro residues" evidence="9">
    <location>
        <begin position="524"/>
        <end position="542"/>
    </location>
</feature>
<feature type="region of interest" description="Disordered" evidence="9">
    <location>
        <begin position="59"/>
        <end position="92"/>
    </location>
</feature>
<sequence length="897" mass="97462">MVVVSLPLSIYHSPNPSSPTRSPIYTTSLHPTTSRLATGGGDGRLRIWSTTSIFTNPKSSNGVANTKPTGKWTDEGGYSSLSGEESSANPPNLLFSSPSSGSSVMSLRWSNNGNYLAVASDDSYITVYNLSSVPNTSVGFGGEEEVQNIENWSKKHVLRGHSLDCVSLAWSPNGNYLISCSLDSQNPVCVWDLASNDGSLVMQPFKTLGKMEHQGGCKGVAFDPQGAYFATTCDSPKLTVWSTKTWSPESTTTTTCFSTTSDLTMFRRISWTPDGSGIIASNSSINSKSCASILKRDNLDLVANLVGHKTVVCCTACNDSFFEHTGDGVDKYKMFIAVGDKRGYLTVWCNKVAKPIFKSQVSTKKLSITDLSWKEHTLVVSCLDGHVTAFKFDEKELGKVLSQEEKNKIMNDKYGSQDGIQNLDVMRLQQQMQKEAPVAAPRYAPIIPKQIPSPVKTPADTLRLQVRSKNKAGKKRIAPVLVSVSDQAVDLSRGDNPTGGSNSTTTTQIPSTNGTLNTTNPTAQPQPPPNQLAAPQPQPPPNQLAARKKPKTAPPTTAPPPPKNAVAPKTKPSTAPIPPPTQPNKPNPASSALPPCLPVPQKHKHTVGKFKIYPNPTPSTPSTPATSTLQISNRKFVFHGLCTCVAVLESKFVVLGNDLGELRVFSVDGDNVFLWKPVLMLGYPVCLVNFDKDVLIAANSMGSVRAWKLEENGGMKSVFKLNVRDIISKGMLTAVKIIGGKVIGTIGTPERGYGLIQHFYWEESAEAWFRLADGRFTGVSGTTTEIKRRRGEKVGVVEGFEDNTESTRPLAGRRMEGGISEKFEERIKVAEAFESDEADEWTKEWVAYLASQGDVEMVRAVCKNFGKEELQEVLKELVRHNGLEDLISELVALSEMK</sequence>
<keyword evidence="3 7" id="KW-0853">WD repeat</keyword>
<feature type="domain" description="CAF1B/HIR1 beta-propeller" evidence="10">
    <location>
        <begin position="103"/>
        <end position="397"/>
    </location>
</feature>
<dbReference type="InterPro" id="IPR015943">
    <property type="entry name" value="WD40/YVTN_repeat-like_dom_sf"/>
</dbReference>
<feature type="compositionally biased region" description="Low complexity" evidence="9">
    <location>
        <begin position="75"/>
        <end position="92"/>
    </location>
</feature>
<evidence type="ECO:0000313" key="12">
    <source>
        <dbReference type="Proteomes" id="UP001162640"/>
    </source>
</evidence>
<evidence type="ECO:0000256" key="9">
    <source>
        <dbReference type="SAM" id="MobiDB-lite"/>
    </source>
</evidence>
<dbReference type="InterPro" id="IPR031120">
    <property type="entry name" value="HIR1-like"/>
</dbReference>
<keyword evidence="4 8" id="KW-0677">Repeat</keyword>
<dbReference type="AlphaFoldDB" id="A0A9W7ADI4"/>
<evidence type="ECO:0000259" key="10">
    <source>
        <dbReference type="Pfam" id="PF24105"/>
    </source>
</evidence>
<keyword evidence="8" id="KW-0805">Transcription regulation</keyword>
<dbReference type="PANTHER" id="PTHR13831:SF0">
    <property type="entry name" value="PROTEIN HIRA"/>
    <property type="match status" value="1"/>
</dbReference>
<name>A0A9W7ADI4_9STRA</name>
<organism evidence="11 12">
    <name type="scientific">Triparma laevis f. inornata</name>
    <dbReference type="NCBI Taxonomy" id="1714386"/>
    <lineage>
        <taxon>Eukaryota</taxon>
        <taxon>Sar</taxon>
        <taxon>Stramenopiles</taxon>
        <taxon>Ochrophyta</taxon>
        <taxon>Bolidophyceae</taxon>
        <taxon>Parmales</taxon>
        <taxon>Triparmaceae</taxon>
        <taxon>Triparma</taxon>
    </lineage>
</organism>
<dbReference type="GO" id="GO:0000417">
    <property type="term" value="C:HIR complex"/>
    <property type="evidence" value="ECO:0007669"/>
    <property type="project" value="TreeGrafter"/>
</dbReference>
<keyword evidence="6 8" id="KW-0539">Nucleus</keyword>
<feature type="region of interest" description="Disordered" evidence="9">
    <location>
        <begin position="488"/>
        <end position="602"/>
    </location>
</feature>
<evidence type="ECO:0000256" key="2">
    <source>
        <dbReference type="ARBA" id="ARBA00007306"/>
    </source>
</evidence>
<feature type="repeat" description="WD" evidence="7">
    <location>
        <begin position="97"/>
        <end position="138"/>
    </location>
</feature>
<dbReference type="Pfam" id="PF00400">
    <property type="entry name" value="WD40"/>
    <property type="match status" value="1"/>
</dbReference>
<keyword evidence="5 8" id="KW-0156">Chromatin regulator</keyword>